<dbReference type="Proteomes" id="UP000198755">
    <property type="component" value="Unassembled WGS sequence"/>
</dbReference>
<evidence type="ECO:0000313" key="3">
    <source>
        <dbReference type="EMBL" id="SFK33809.1"/>
    </source>
</evidence>
<dbReference type="GO" id="GO:0004016">
    <property type="term" value="F:adenylate cyclase activity"/>
    <property type="evidence" value="ECO:0007669"/>
    <property type="project" value="UniProtKB-ARBA"/>
</dbReference>
<keyword evidence="1" id="KW-0812">Transmembrane</keyword>
<dbReference type="EMBL" id="FOSN01000006">
    <property type="protein sequence ID" value="SFK33809.1"/>
    <property type="molecule type" value="Genomic_DNA"/>
</dbReference>
<evidence type="ECO:0000313" key="4">
    <source>
        <dbReference type="Proteomes" id="UP000198755"/>
    </source>
</evidence>
<dbReference type="AlphaFoldDB" id="A0A1I3YR09"/>
<dbReference type="PANTHER" id="PTHR43081:SF20">
    <property type="entry name" value="TWO-COMPONENT RESPONSE REGULATOR"/>
    <property type="match status" value="1"/>
</dbReference>
<dbReference type="PROSITE" id="PS50125">
    <property type="entry name" value="GUANYLATE_CYCLASE_2"/>
    <property type="match status" value="1"/>
</dbReference>
<dbReference type="Pfam" id="PF00211">
    <property type="entry name" value="Guanylate_cyc"/>
    <property type="match status" value="1"/>
</dbReference>
<keyword evidence="4" id="KW-1185">Reference proteome</keyword>
<evidence type="ECO:0000256" key="1">
    <source>
        <dbReference type="SAM" id="Phobius"/>
    </source>
</evidence>
<proteinExistence type="predicted"/>
<dbReference type="SUPFAM" id="SSF55073">
    <property type="entry name" value="Nucleotide cyclase"/>
    <property type="match status" value="1"/>
</dbReference>
<sequence length="643" mass="68122">MKAQAIAPGTWITIALALATGLAWSANAGGMRDALRENALDLVSASSHASSSPRIVVVDIDSPALRQYGPWPWGRLMLARLVDAVIEAKPLVVGLDMLLAGEDRLSPSAIARRLATQTARSDLAAIAGELADGDLELGHAFERSQTVLGAVLTDEPEPKFRASAPILVRGAPRLLRMWSAKAAIGPLPQLARSAAGVGLIVFENDPDGVARRVPLLALAGGETAPGFAVEIVRVAEEASTLVIDGAPPRLRIGGLVAPLGVDAMLRFRASSPGVWPERTLSATRILEGRFDAAAIRDSTVLIGSSAPEVGILRRTAKAEAAPTVQIEADAIATLLSGKVPMRPSYLSFVETAGATALGLLSFGASLRLRPARGLLVVCALASGWAAAAVLLLRWRELLLDPAGPPVVALSLFALCGLSAAIQTERRERRLRQRFEQHLAPAIVARILARPNDLRLEGESREVTALFTDIEGFTAMTERSQPRELIALLDAYYQLLADIVVAHGGMVDKIVGDAILALFNAPLDLPCHPQRAVECAVALRDATEAFRERPQAQALGLGRTRIGLETGFVIIGDVGGRRKLDYTAHGMAINTAARLEAANKELGTSICIGPVAASRLPPGLVRSVGKLMVRGRSDELEVFEPLRL</sequence>
<dbReference type="Gene3D" id="3.30.70.1230">
    <property type="entry name" value="Nucleotide cyclase"/>
    <property type="match status" value="1"/>
</dbReference>
<organism evidence="3 4">
    <name type="scientific">Methylocapsa palsarum</name>
    <dbReference type="NCBI Taxonomy" id="1612308"/>
    <lineage>
        <taxon>Bacteria</taxon>
        <taxon>Pseudomonadati</taxon>
        <taxon>Pseudomonadota</taxon>
        <taxon>Alphaproteobacteria</taxon>
        <taxon>Hyphomicrobiales</taxon>
        <taxon>Beijerinckiaceae</taxon>
        <taxon>Methylocapsa</taxon>
    </lineage>
</organism>
<feature type="transmembrane region" description="Helical" evidence="1">
    <location>
        <begin position="345"/>
        <end position="366"/>
    </location>
</feature>
<name>A0A1I3YR09_9HYPH</name>
<dbReference type="InterPro" id="IPR050697">
    <property type="entry name" value="Adenylyl/Guanylyl_Cyclase_3/4"/>
</dbReference>
<dbReference type="PANTHER" id="PTHR43081">
    <property type="entry name" value="ADENYLATE CYCLASE, TERMINAL-DIFFERENTIATION SPECIFIC-RELATED"/>
    <property type="match status" value="1"/>
</dbReference>
<reference evidence="3 4" key="1">
    <citation type="submission" date="2016-10" db="EMBL/GenBank/DDBJ databases">
        <authorList>
            <person name="de Groot N.N."/>
        </authorList>
    </citation>
    <scope>NUCLEOTIDE SEQUENCE [LARGE SCALE GENOMIC DNA]</scope>
    <source>
        <strain evidence="3 4">NE2</strain>
    </source>
</reference>
<dbReference type="GO" id="GO:0006171">
    <property type="term" value="P:cAMP biosynthetic process"/>
    <property type="evidence" value="ECO:0007669"/>
    <property type="project" value="TreeGrafter"/>
</dbReference>
<dbReference type="SMART" id="SM01080">
    <property type="entry name" value="CHASE2"/>
    <property type="match status" value="1"/>
</dbReference>
<accession>A0A1I3YR09</accession>
<dbReference type="Pfam" id="PF05226">
    <property type="entry name" value="CHASE2"/>
    <property type="match status" value="1"/>
</dbReference>
<dbReference type="SMART" id="SM00044">
    <property type="entry name" value="CYCc"/>
    <property type="match status" value="1"/>
</dbReference>
<protein>
    <submittedName>
        <fullName evidence="3">Adenylate cyclase</fullName>
    </submittedName>
</protein>
<dbReference type="RefSeq" id="WP_091681068.1">
    <property type="nucleotide sequence ID" value="NZ_FOSN01000006.1"/>
</dbReference>
<feature type="transmembrane region" description="Helical" evidence="1">
    <location>
        <begin position="373"/>
        <end position="394"/>
    </location>
</feature>
<feature type="transmembrane region" description="Helical" evidence="1">
    <location>
        <begin position="406"/>
        <end position="423"/>
    </location>
</feature>
<dbReference type="GO" id="GO:0035556">
    <property type="term" value="P:intracellular signal transduction"/>
    <property type="evidence" value="ECO:0007669"/>
    <property type="project" value="InterPro"/>
</dbReference>
<dbReference type="CDD" id="cd07302">
    <property type="entry name" value="CHD"/>
    <property type="match status" value="1"/>
</dbReference>
<dbReference type="InterPro" id="IPR007890">
    <property type="entry name" value="CHASE2"/>
</dbReference>
<feature type="domain" description="Guanylate cyclase" evidence="2">
    <location>
        <begin position="463"/>
        <end position="595"/>
    </location>
</feature>
<dbReference type="OrthoDB" id="9789782at2"/>
<keyword evidence="1" id="KW-0472">Membrane</keyword>
<dbReference type="InterPro" id="IPR001054">
    <property type="entry name" value="A/G_cyclase"/>
</dbReference>
<dbReference type="STRING" id="1612308.SAMN05444581_10687"/>
<keyword evidence="1" id="KW-1133">Transmembrane helix</keyword>
<evidence type="ECO:0000259" key="2">
    <source>
        <dbReference type="PROSITE" id="PS50125"/>
    </source>
</evidence>
<dbReference type="InterPro" id="IPR029787">
    <property type="entry name" value="Nucleotide_cyclase"/>
</dbReference>
<gene>
    <name evidence="3" type="ORF">SAMN05444581_10687</name>
</gene>